<dbReference type="Proteomes" id="UP000663829">
    <property type="component" value="Unassembled WGS sequence"/>
</dbReference>
<comment type="caution">
    <text evidence="3">The sequence shown here is derived from an EMBL/GenBank/DDBJ whole genome shotgun (WGS) entry which is preliminary data.</text>
</comment>
<dbReference type="EMBL" id="CAJNOQ010053127">
    <property type="protein sequence ID" value="CAF1654855.1"/>
    <property type="molecule type" value="Genomic_DNA"/>
</dbReference>
<gene>
    <name evidence="3" type="ORF">GPM918_LOCUS45702</name>
    <name evidence="2" type="ORF">OVA965_LOCUS27523</name>
    <name evidence="5" type="ORF">SRO942_LOCUS48473</name>
    <name evidence="4" type="ORF">TMI583_LOCUS28270</name>
</gene>
<protein>
    <submittedName>
        <fullName evidence="3">Uncharacterized protein</fullName>
    </submittedName>
</protein>
<dbReference type="EMBL" id="CAJOBC010124907">
    <property type="protein sequence ID" value="CAF4590484.1"/>
    <property type="molecule type" value="Genomic_DNA"/>
</dbReference>
<dbReference type="EMBL" id="CAJOBA010039792">
    <property type="protein sequence ID" value="CAF4083442.1"/>
    <property type="molecule type" value="Genomic_DNA"/>
</dbReference>
<accession>A0A816EWF0</accession>
<keyword evidence="6" id="KW-1185">Reference proteome</keyword>
<dbReference type="Proteomes" id="UP000681722">
    <property type="component" value="Unassembled WGS sequence"/>
</dbReference>
<feature type="compositionally biased region" description="Acidic residues" evidence="1">
    <location>
        <begin position="74"/>
        <end position="87"/>
    </location>
</feature>
<evidence type="ECO:0000256" key="1">
    <source>
        <dbReference type="SAM" id="MobiDB-lite"/>
    </source>
</evidence>
<proteinExistence type="predicted"/>
<dbReference type="Proteomes" id="UP000682733">
    <property type="component" value="Unassembled WGS sequence"/>
</dbReference>
<dbReference type="AlphaFoldDB" id="A0A816EWF0"/>
<evidence type="ECO:0000313" key="4">
    <source>
        <dbReference type="EMBL" id="CAF4083442.1"/>
    </source>
</evidence>
<dbReference type="EMBL" id="CAJNOK010018228">
    <property type="protein sequence ID" value="CAF1278416.1"/>
    <property type="molecule type" value="Genomic_DNA"/>
</dbReference>
<name>A0A816EWF0_9BILA</name>
<evidence type="ECO:0000313" key="2">
    <source>
        <dbReference type="EMBL" id="CAF1278416.1"/>
    </source>
</evidence>
<evidence type="ECO:0000313" key="3">
    <source>
        <dbReference type="EMBL" id="CAF1654855.1"/>
    </source>
</evidence>
<dbReference type="OrthoDB" id="10056543at2759"/>
<feature type="region of interest" description="Disordered" evidence="1">
    <location>
        <begin position="46"/>
        <end position="87"/>
    </location>
</feature>
<evidence type="ECO:0000313" key="6">
    <source>
        <dbReference type="Proteomes" id="UP000663829"/>
    </source>
</evidence>
<sequence>MVHLAFADACELLKPLGMDILKNTRKVITIDAVSFSVKSRLEKSRTSEYSSQRTESSDSDSESDNDTTNVVNDYEQEASDSEDEYESEVEIGSQYLSNVSNCTFNGMRIYDTVKPSLAHAYFKVLTNDQEKFLHKQTACWLLTHQKSTLSSDRLVRVMTKK</sequence>
<dbReference type="Proteomes" id="UP000677228">
    <property type="component" value="Unassembled WGS sequence"/>
</dbReference>
<reference evidence="3" key="1">
    <citation type="submission" date="2021-02" db="EMBL/GenBank/DDBJ databases">
        <authorList>
            <person name="Nowell W R."/>
        </authorList>
    </citation>
    <scope>NUCLEOTIDE SEQUENCE</scope>
</reference>
<organism evidence="3 6">
    <name type="scientific">Didymodactylos carnosus</name>
    <dbReference type="NCBI Taxonomy" id="1234261"/>
    <lineage>
        <taxon>Eukaryota</taxon>
        <taxon>Metazoa</taxon>
        <taxon>Spiralia</taxon>
        <taxon>Gnathifera</taxon>
        <taxon>Rotifera</taxon>
        <taxon>Eurotatoria</taxon>
        <taxon>Bdelloidea</taxon>
        <taxon>Philodinida</taxon>
        <taxon>Philodinidae</taxon>
        <taxon>Didymodactylos</taxon>
    </lineage>
</organism>
<evidence type="ECO:0000313" key="5">
    <source>
        <dbReference type="EMBL" id="CAF4590484.1"/>
    </source>
</evidence>